<comment type="subcellular location">
    <subcellularLocation>
        <location evidence="1 14">Cell membrane</location>
        <topology evidence="1 14">Multi-pass membrane protein</topology>
    </subcellularLocation>
</comment>
<comment type="function">
    <text evidence="14">Catalyzes the dephosphorylation of undecaprenyl diphosphate (UPP). Confers resistance to bacitracin.</text>
</comment>
<keyword evidence="7 14" id="KW-0378">Hydrolase</keyword>
<evidence type="ECO:0000256" key="6">
    <source>
        <dbReference type="ARBA" id="ARBA00022692"/>
    </source>
</evidence>
<evidence type="ECO:0000256" key="8">
    <source>
        <dbReference type="ARBA" id="ARBA00022989"/>
    </source>
</evidence>
<evidence type="ECO:0000256" key="1">
    <source>
        <dbReference type="ARBA" id="ARBA00004651"/>
    </source>
</evidence>
<keyword evidence="9 14" id="KW-0472">Membrane</keyword>
<proteinExistence type="inferred from homology"/>
<evidence type="ECO:0000256" key="4">
    <source>
        <dbReference type="ARBA" id="ARBA00021581"/>
    </source>
</evidence>
<comment type="similarity">
    <text evidence="2 14">Belongs to the UppP family.</text>
</comment>
<comment type="catalytic activity">
    <reaction evidence="13 14">
        <text>di-trans,octa-cis-undecaprenyl diphosphate + H2O = di-trans,octa-cis-undecaprenyl phosphate + phosphate + H(+)</text>
        <dbReference type="Rhea" id="RHEA:28094"/>
        <dbReference type="ChEBI" id="CHEBI:15377"/>
        <dbReference type="ChEBI" id="CHEBI:15378"/>
        <dbReference type="ChEBI" id="CHEBI:43474"/>
        <dbReference type="ChEBI" id="CHEBI:58405"/>
        <dbReference type="ChEBI" id="CHEBI:60392"/>
        <dbReference type="EC" id="3.6.1.27"/>
    </reaction>
</comment>
<evidence type="ECO:0000256" key="9">
    <source>
        <dbReference type="ARBA" id="ARBA00023136"/>
    </source>
</evidence>
<evidence type="ECO:0000256" key="12">
    <source>
        <dbReference type="ARBA" id="ARBA00032932"/>
    </source>
</evidence>
<dbReference type="EC" id="3.6.1.27" evidence="3 14"/>
<feature type="transmembrane region" description="Helical" evidence="14">
    <location>
        <begin position="6"/>
        <end position="29"/>
    </location>
</feature>
<name>A0ABV9K7P0_9PORP</name>
<protein>
    <recommendedName>
        <fullName evidence="4 14">Undecaprenyl-diphosphatase</fullName>
        <ecNumber evidence="3 14">3.6.1.27</ecNumber>
    </recommendedName>
    <alternativeName>
        <fullName evidence="12 14">Bacitracin resistance protein</fullName>
    </alternativeName>
    <alternativeName>
        <fullName evidence="11 14">Undecaprenyl pyrophosphate phosphatase</fullName>
    </alternativeName>
</protein>
<organism evidence="15 16">
    <name type="scientific">Falsiporphyromonas endometrii</name>
    <dbReference type="NCBI Taxonomy" id="1387297"/>
    <lineage>
        <taxon>Bacteria</taxon>
        <taxon>Pseudomonadati</taxon>
        <taxon>Bacteroidota</taxon>
        <taxon>Bacteroidia</taxon>
        <taxon>Bacteroidales</taxon>
        <taxon>Porphyromonadaceae</taxon>
        <taxon>Falsiporphyromonas</taxon>
    </lineage>
</organism>
<evidence type="ECO:0000256" key="10">
    <source>
        <dbReference type="ARBA" id="ARBA00023251"/>
    </source>
</evidence>
<dbReference type="HAMAP" id="MF_01006">
    <property type="entry name" value="Undec_diphosphatase"/>
    <property type="match status" value="1"/>
</dbReference>
<evidence type="ECO:0000256" key="14">
    <source>
        <dbReference type="HAMAP-Rule" id="MF_01006"/>
    </source>
</evidence>
<feature type="transmembrane region" description="Helical" evidence="14">
    <location>
        <begin position="256"/>
        <end position="278"/>
    </location>
</feature>
<feature type="transmembrane region" description="Helical" evidence="14">
    <location>
        <begin position="41"/>
        <end position="62"/>
    </location>
</feature>
<reference evidence="16" key="1">
    <citation type="journal article" date="2019" name="Int. J. Syst. Evol. Microbiol.">
        <title>The Global Catalogue of Microorganisms (GCM) 10K type strain sequencing project: providing services to taxonomists for standard genome sequencing and annotation.</title>
        <authorList>
            <consortium name="The Broad Institute Genomics Platform"/>
            <consortium name="The Broad Institute Genome Sequencing Center for Infectious Disease"/>
            <person name="Wu L."/>
            <person name="Ma J."/>
        </authorList>
    </citation>
    <scope>NUCLEOTIDE SEQUENCE [LARGE SCALE GENOMIC DNA]</scope>
    <source>
        <strain evidence="16">CGMCC 4.7357</strain>
    </source>
</reference>
<keyword evidence="10 14" id="KW-0046">Antibiotic resistance</keyword>
<evidence type="ECO:0000256" key="7">
    <source>
        <dbReference type="ARBA" id="ARBA00022801"/>
    </source>
</evidence>
<evidence type="ECO:0000313" key="16">
    <source>
        <dbReference type="Proteomes" id="UP001596020"/>
    </source>
</evidence>
<keyword evidence="14" id="KW-0573">Peptidoglycan synthesis</keyword>
<dbReference type="NCBIfam" id="NF001390">
    <property type="entry name" value="PRK00281.1-4"/>
    <property type="match status" value="1"/>
</dbReference>
<feature type="transmembrane region" description="Helical" evidence="14">
    <location>
        <begin position="184"/>
        <end position="202"/>
    </location>
</feature>
<keyword evidence="14" id="KW-0133">Cell shape</keyword>
<evidence type="ECO:0000256" key="5">
    <source>
        <dbReference type="ARBA" id="ARBA00022475"/>
    </source>
</evidence>
<keyword evidence="6 14" id="KW-0812">Transmembrane</keyword>
<keyword evidence="16" id="KW-1185">Reference proteome</keyword>
<dbReference type="Pfam" id="PF02673">
    <property type="entry name" value="BacA"/>
    <property type="match status" value="1"/>
</dbReference>
<evidence type="ECO:0000256" key="13">
    <source>
        <dbReference type="ARBA" id="ARBA00047594"/>
    </source>
</evidence>
<evidence type="ECO:0000256" key="11">
    <source>
        <dbReference type="ARBA" id="ARBA00032707"/>
    </source>
</evidence>
<dbReference type="EMBL" id="JBHSGO010000183">
    <property type="protein sequence ID" value="MFC4666210.1"/>
    <property type="molecule type" value="Genomic_DNA"/>
</dbReference>
<dbReference type="InterPro" id="IPR003824">
    <property type="entry name" value="UppP"/>
</dbReference>
<accession>A0ABV9K7P0</accession>
<dbReference type="PANTHER" id="PTHR30622">
    <property type="entry name" value="UNDECAPRENYL-DIPHOSPHATASE"/>
    <property type="match status" value="1"/>
</dbReference>
<dbReference type="RefSeq" id="WP_380079051.1">
    <property type="nucleotide sequence ID" value="NZ_JBHSGO010000183.1"/>
</dbReference>
<comment type="miscellaneous">
    <text evidence="14">Bacitracin is thought to be involved in the inhibition of peptidoglycan synthesis by sequestering undecaprenyl diphosphate, thereby reducing the pool of lipid carrier available.</text>
</comment>
<comment type="caution">
    <text evidence="15">The sequence shown here is derived from an EMBL/GenBank/DDBJ whole genome shotgun (WGS) entry which is preliminary data.</text>
</comment>
<sequence>MTILQSIILAIVEGLTEFLPVSSTGHMIIAEGMMGMQGSEYLKAYTVIIQLGAMLSVVVLYWKKFFNFEPLPGKEGSMKFFSRFSFYGKLIVGVLPAVFFGLLLEKQIDNLLESVTTVAVMLLLGGVFMLFIDKMFDHCDTKTKPSAKNAFVIGLFQCIAMIPGVSRSMATIVGGMQQKLTRKAAAEFSFFLAVPTMCGATLKKVWDLYKDAGGWDIITNNLTTLIIGNVVAFVVAMFAIKGFIGFLTKYGLKSFGYYRIIIGAAILILLFCGVDLQIQ</sequence>
<feature type="transmembrane region" description="Helical" evidence="14">
    <location>
        <begin position="86"/>
        <end position="104"/>
    </location>
</feature>
<feature type="transmembrane region" description="Helical" evidence="14">
    <location>
        <begin position="152"/>
        <end position="172"/>
    </location>
</feature>
<gene>
    <name evidence="14" type="primary">uppP</name>
    <name evidence="15" type="ORF">ACFO3G_06315</name>
</gene>
<evidence type="ECO:0000313" key="15">
    <source>
        <dbReference type="EMBL" id="MFC4666210.1"/>
    </source>
</evidence>
<evidence type="ECO:0000256" key="2">
    <source>
        <dbReference type="ARBA" id="ARBA00010621"/>
    </source>
</evidence>
<evidence type="ECO:0000256" key="3">
    <source>
        <dbReference type="ARBA" id="ARBA00012374"/>
    </source>
</evidence>
<dbReference type="GO" id="GO:0050380">
    <property type="term" value="F:undecaprenyl-diphosphatase activity"/>
    <property type="evidence" value="ECO:0007669"/>
    <property type="project" value="UniProtKB-EC"/>
</dbReference>
<keyword evidence="5 14" id="KW-1003">Cell membrane</keyword>
<keyword evidence="8 14" id="KW-1133">Transmembrane helix</keyword>
<dbReference type="PANTHER" id="PTHR30622:SF3">
    <property type="entry name" value="UNDECAPRENYL-DIPHOSPHATASE"/>
    <property type="match status" value="1"/>
</dbReference>
<feature type="transmembrane region" description="Helical" evidence="14">
    <location>
        <begin position="222"/>
        <end position="244"/>
    </location>
</feature>
<keyword evidence="14" id="KW-0961">Cell wall biogenesis/degradation</keyword>
<feature type="transmembrane region" description="Helical" evidence="14">
    <location>
        <begin position="111"/>
        <end position="132"/>
    </location>
</feature>
<dbReference type="Proteomes" id="UP001596020">
    <property type="component" value="Unassembled WGS sequence"/>
</dbReference>